<keyword evidence="1" id="KW-0808">Transferase</keyword>
<sequence length="301" mass="33445">MRIAIAICSVGRPEILRHTLRVLERQTTCPSDVLLVVCNESDLPDFDFEGCSLKISVRYSAKGLTRQRNAALDALKERSDFIFFMDDDYLPSKTALDAIQNVFRTNPDVVGITGKLLADGITHGGIDRPVAEEMLLAHERSEILGSAPSHGVAVASLYGCNMALRCAAIGDTRFDENLPLYGWQEDVDFSMRLPGKKLQSDRLVGVHLGTPLGRETSGVRLGYSQVVNVWYLWKKGSLRTSYGLRLVAKNVLANLIKSFGSEPWIDRKARAYGNWRGFADIGFGRAHPTRVQRFAVKSPKF</sequence>
<dbReference type="EMBL" id="CYUE01000022">
    <property type="protein sequence ID" value="CUK27333.1"/>
    <property type="molecule type" value="Genomic_DNA"/>
</dbReference>
<dbReference type="Gene3D" id="3.90.550.10">
    <property type="entry name" value="Spore Coat Polysaccharide Biosynthesis Protein SpsA, Chain A"/>
    <property type="match status" value="1"/>
</dbReference>
<dbReference type="InterPro" id="IPR029044">
    <property type="entry name" value="Nucleotide-diphossugar_trans"/>
</dbReference>
<dbReference type="STRING" id="1715691.TA5113_00661"/>
<dbReference type="CDD" id="cd00761">
    <property type="entry name" value="Glyco_tranf_GTA_type"/>
    <property type="match status" value="1"/>
</dbReference>
<gene>
    <name evidence="1" type="ORF">TA5114_03161</name>
</gene>
<protein>
    <submittedName>
        <fullName evidence="1">Mycofactocin system glycosyltransferase</fullName>
    </submittedName>
</protein>
<dbReference type="GO" id="GO:0016740">
    <property type="term" value="F:transferase activity"/>
    <property type="evidence" value="ECO:0007669"/>
    <property type="project" value="UniProtKB-KW"/>
</dbReference>
<name>A0A0P1IUT4_9RHOB</name>
<proteinExistence type="predicted"/>
<dbReference type="SUPFAM" id="SSF53448">
    <property type="entry name" value="Nucleotide-diphospho-sugar transferases"/>
    <property type="match status" value="1"/>
</dbReference>
<organism evidence="1 2">
    <name type="scientific">Cognatishimia activa</name>
    <dbReference type="NCBI Taxonomy" id="1715691"/>
    <lineage>
        <taxon>Bacteria</taxon>
        <taxon>Pseudomonadati</taxon>
        <taxon>Pseudomonadota</taxon>
        <taxon>Alphaproteobacteria</taxon>
        <taxon>Rhodobacterales</taxon>
        <taxon>Paracoccaceae</taxon>
        <taxon>Cognatishimia</taxon>
    </lineage>
</organism>
<reference evidence="2" key="1">
    <citation type="submission" date="2015-09" db="EMBL/GenBank/DDBJ databases">
        <authorList>
            <person name="Rodrigo-Torres Lidia"/>
            <person name="Arahal R.David."/>
        </authorList>
    </citation>
    <scope>NUCLEOTIDE SEQUENCE [LARGE SCALE GENOMIC DNA]</scope>
    <source>
        <strain evidence="2">CECT 5114</strain>
    </source>
</reference>
<evidence type="ECO:0000313" key="2">
    <source>
        <dbReference type="Proteomes" id="UP000051184"/>
    </source>
</evidence>
<dbReference type="AlphaFoldDB" id="A0A0P1IUT4"/>
<dbReference type="Proteomes" id="UP000051184">
    <property type="component" value="Unassembled WGS sequence"/>
</dbReference>
<accession>A0A0P1IUT4</accession>
<dbReference type="InterPro" id="IPR050834">
    <property type="entry name" value="Glycosyltransf_2"/>
</dbReference>
<dbReference type="PANTHER" id="PTHR43685">
    <property type="entry name" value="GLYCOSYLTRANSFERASE"/>
    <property type="match status" value="1"/>
</dbReference>
<evidence type="ECO:0000313" key="1">
    <source>
        <dbReference type="EMBL" id="CUK27333.1"/>
    </source>
</evidence>
<dbReference type="PANTHER" id="PTHR43685:SF3">
    <property type="entry name" value="SLR2126 PROTEIN"/>
    <property type="match status" value="1"/>
</dbReference>
<keyword evidence="2" id="KW-1185">Reference proteome</keyword>
<dbReference type="RefSeq" id="WP_058316609.1">
    <property type="nucleotide sequence ID" value="NZ_CYTO01000007.1"/>
</dbReference>